<dbReference type="SUPFAM" id="SSF51011">
    <property type="entry name" value="Glycosyl hydrolase domain"/>
    <property type="match status" value="1"/>
</dbReference>
<dbReference type="EMBL" id="CP126209">
    <property type="protein sequence ID" value="WIA10448.1"/>
    <property type="molecule type" value="Genomic_DNA"/>
</dbReference>
<dbReference type="InterPro" id="IPR013780">
    <property type="entry name" value="Glyco_hydro_b"/>
</dbReference>
<dbReference type="Gene3D" id="2.60.40.1110">
    <property type="match status" value="1"/>
</dbReference>
<dbReference type="InterPro" id="IPR006047">
    <property type="entry name" value="GH13_cat_dom"/>
</dbReference>
<evidence type="ECO:0000313" key="10">
    <source>
        <dbReference type="EMBL" id="WIA10448.1"/>
    </source>
</evidence>
<keyword evidence="11" id="KW-1185">Reference proteome</keyword>
<dbReference type="Gene3D" id="2.60.40.1180">
    <property type="entry name" value="Golgi alpha-mannosidase II"/>
    <property type="match status" value="1"/>
</dbReference>
<dbReference type="InterPro" id="IPR004193">
    <property type="entry name" value="Glyco_hydro_13_N"/>
</dbReference>
<dbReference type="EC" id="3.2.1.41" evidence="6"/>
<comment type="catalytic activity">
    <reaction evidence="5">
        <text>Hydrolysis of (1-&gt;6)-alpha-D-glucosidic linkages in pullulan, amylopectin and glycogen, and in the alpha- and beta-limit dextrins of amylopectin and glycogen.</text>
        <dbReference type="EC" id="3.2.1.41"/>
    </reaction>
</comment>
<dbReference type="CDD" id="cd02860">
    <property type="entry name" value="E_set_Pullulanase"/>
    <property type="match status" value="1"/>
</dbReference>
<evidence type="ECO:0000256" key="4">
    <source>
        <dbReference type="ARBA" id="ARBA00023295"/>
    </source>
</evidence>
<sequence length="1069" mass="120489">MQASRLTPLSRSCSKYTRRVNVPCDRKPTVIRCQHPHSISADRTEATSTTKKNTIRVHYHRRDLNYAGWGLHIWGDVEHPTPWSSAKQPTGSGPEGPYWDVVLQTSAKHVGLLIHKGEEKAAGAEHVDPSKAGEVWLVQNEQHPFFEVPDMSHIPAGTLFKSYAHWVKASSLVWRVPVSEDGELSSPQRLFQLHFSRDSRMHVTGKGIEGADEVIPLRIAGLNIPADVMAKYPHLFGSTHLEIDPQHMRKVREYCKGQVALSVQSHTGRVLDCTGVQLAGMLDDLFATDEPLGDHIGRDTKSRAVSVWAPTAKKVELLHFWELRGGQPEVLPMACSERGVWSCARPAEWQNTAYKFRVTVFCPWTNQIETMEATDPYSRCTTANGERSMFVDMDSPQLMPPGWWEHPVPGLVHWTDVSVYELHIRDFSATDPTVPDHLRGKYRAFCRQHLYPQEPRRLSNGLAHLKGLQEAGMNHVHLLPTYDYGSVPERPEEQAHVMEDLSHHAPDSEYQQSVVMSVADRDGFNWGYDPVHYGVPEGSYSTAPDGPLRVLEFREMVQSLHSLGLRVVLDVVYNHTFASGPYSQNSVLDKIVPGYYHRRQEDGEMCHSTCCNNTASEHRMFERLMVEDLVHWARDYKVDGFRFDIMGHHFVDGFRFDIMGHHFVGNMTAIRNAINGLTLERDGVDGRKMYIYGEAWDFGEVALNQRGRNASQHNLGGSRIGAFNDRMRDGAMGGSPYQSPDCQGFATGLAVDPNGAQHQGSAKEQLATLLHRTDWVRFALAGNLKDYEAQVADGRLVAGQHETYHGNQPLAYGCDPAENVIFNGCHDNETIFDQVMMKLGRHVDADGRARVCGLAHALLVLSQGVPFIHAGDDLLRSKSLDRDSYNSGDWFNRIDWAGQHNNFGIGLPPASKNQQAWEFKRPLLTAADRYRPSPAIIARQAAYFKALLRVRYSSPLFRMPTGEHIRQQLRFHNTGPQQVPGVIVMQLHSSWQPDHGSWDPQYKQALVVFNARPEPYEAEFPEGAEWYKLHPALAALQEDAMVQLCSADNEKRRLHVSPRMAAVFVQPRS</sequence>
<dbReference type="Pfam" id="PF17967">
    <property type="entry name" value="Pullulanase_N2"/>
    <property type="match status" value="1"/>
</dbReference>
<gene>
    <name evidence="10" type="ORF">OEZ85_010639</name>
</gene>
<dbReference type="InterPro" id="IPR040671">
    <property type="entry name" value="Pullulanase_N2"/>
</dbReference>
<dbReference type="Gene3D" id="2.60.40.10">
    <property type="entry name" value="Immunoglobulins"/>
    <property type="match status" value="1"/>
</dbReference>
<dbReference type="PANTHER" id="PTHR43002">
    <property type="entry name" value="GLYCOGEN DEBRANCHING ENZYME"/>
    <property type="match status" value="1"/>
</dbReference>
<accession>A0ABY8TQ01</accession>
<dbReference type="SUPFAM" id="SSF49452">
    <property type="entry name" value="Starch-binding domain-like"/>
    <property type="match status" value="1"/>
</dbReference>
<evidence type="ECO:0000256" key="2">
    <source>
        <dbReference type="ARBA" id="ARBA00022729"/>
    </source>
</evidence>
<evidence type="ECO:0000313" key="11">
    <source>
        <dbReference type="Proteomes" id="UP001244341"/>
    </source>
</evidence>
<dbReference type="InterPro" id="IPR024561">
    <property type="entry name" value="Pullul_strch_C"/>
</dbReference>
<keyword evidence="4" id="KW-0326">Glycosidase</keyword>
<name>A0ABY8TQ01_TETOB</name>
<dbReference type="InterPro" id="IPR013783">
    <property type="entry name" value="Ig-like_fold"/>
</dbReference>
<protein>
    <recommendedName>
        <fullName evidence="6">pullulanase</fullName>
        <ecNumber evidence="6">3.2.1.41</ecNumber>
    </recommendedName>
    <alternativeName>
        <fullName evidence="7">Alpha-dextrin endo-1,6-alpha-glucosidase</fullName>
    </alternativeName>
    <alternativeName>
        <fullName evidence="8">Pullulan 6-glucanohydrolase</fullName>
    </alternativeName>
</protein>
<dbReference type="InterPro" id="IPR013784">
    <property type="entry name" value="Carb-bd-like_fold"/>
</dbReference>
<dbReference type="SUPFAM" id="SSF81296">
    <property type="entry name" value="E set domains"/>
    <property type="match status" value="2"/>
</dbReference>
<dbReference type="InterPro" id="IPR005323">
    <property type="entry name" value="CBM41_pullulanase"/>
</dbReference>
<dbReference type="CDD" id="cd11341">
    <property type="entry name" value="AmyAc_Pullulanase_LD-like"/>
    <property type="match status" value="1"/>
</dbReference>
<organism evidence="10 11">
    <name type="scientific">Tetradesmus obliquus</name>
    <name type="common">Green alga</name>
    <name type="synonym">Acutodesmus obliquus</name>
    <dbReference type="NCBI Taxonomy" id="3088"/>
    <lineage>
        <taxon>Eukaryota</taxon>
        <taxon>Viridiplantae</taxon>
        <taxon>Chlorophyta</taxon>
        <taxon>core chlorophytes</taxon>
        <taxon>Chlorophyceae</taxon>
        <taxon>CS clade</taxon>
        <taxon>Sphaeropleales</taxon>
        <taxon>Scenedesmaceae</taxon>
        <taxon>Tetradesmus</taxon>
    </lineage>
</organism>
<keyword evidence="3" id="KW-0378">Hydrolase</keyword>
<proteinExistence type="inferred from homology"/>
<comment type="similarity">
    <text evidence="1">Belongs to the glycosyl hydrolase 13 family.</text>
</comment>
<evidence type="ECO:0000256" key="5">
    <source>
        <dbReference type="ARBA" id="ARBA00023965"/>
    </source>
</evidence>
<dbReference type="InterPro" id="IPR014756">
    <property type="entry name" value="Ig_E-set"/>
</dbReference>
<evidence type="ECO:0000256" key="8">
    <source>
        <dbReference type="ARBA" id="ARBA00031076"/>
    </source>
</evidence>
<feature type="domain" description="Glycosyl hydrolase family 13 catalytic" evidence="9">
    <location>
        <begin position="496"/>
        <end position="900"/>
    </location>
</feature>
<evidence type="ECO:0000256" key="7">
    <source>
        <dbReference type="ARBA" id="ARBA00029618"/>
    </source>
</evidence>
<evidence type="ECO:0000259" key="9">
    <source>
        <dbReference type="SMART" id="SM00642"/>
    </source>
</evidence>
<dbReference type="Gene3D" id="2.60.40.1130">
    <property type="entry name" value="Rab geranylgeranyltransferase alpha-subunit, insert domain"/>
    <property type="match status" value="1"/>
</dbReference>
<evidence type="ECO:0000256" key="1">
    <source>
        <dbReference type="ARBA" id="ARBA00008061"/>
    </source>
</evidence>
<dbReference type="Pfam" id="PF03714">
    <property type="entry name" value="PUD"/>
    <property type="match status" value="1"/>
</dbReference>
<dbReference type="Pfam" id="PF11852">
    <property type="entry name" value="Pullul_strch_C"/>
    <property type="match status" value="1"/>
</dbReference>
<evidence type="ECO:0000256" key="3">
    <source>
        <dbReference type="ARBA" id="ARBA00022801"/>
    </source>
</evidence>
<reference evidence="10 11" key="1">
    <citation type="submission" date="2023-05" db="EMBL/GenBank/DDBJ databases">
        <title>A 100% complete, gapless, phased diploid assembly of the Scenedesmus obliquus UTEX 3031 genome.</title>
        <authorList>
            <person name="Biondi T.C."/>
            <person name="Hanschen E.R."/>
            <person name="Kwon T."/>
            <person name="Eng W."/>
            <person name="Kruse C.P.S."/>
            <person name="Koehler S.I."/>
            <person name="Kunde Y."/>
            <person name="Gleasner C.D."/>
            <person name="You Mak K.T."/>
            <person name="Polle J."/>
            <person name="Hovde B.T."/>
            <person name="Starkenburg S.R."/>
        </authorList>
    </citation>
    <scope>NUCLEOTIDE SEQUENCE [LARGE SCALE GENOMIC DNA]</scope>
    <source>
        <strain evidence="10 11">DOE0152z</strain>
    </source>
</reference>
<dbReference type="CDD" id="cd10315">
    <property type="entry name" value="CBM41_pullulanase"/>
    <property type="match status" value="1"/>
</dbReference>
<dbReference type="Gene3D" id="3.20.20.80">
    <property type="entry name" value="Glycosidases"/>
    <property type="match status" value="2"/>
</dbReference>
<dbReference type="InterPro" id="IPR017853">
    <property type="entry name" value="GH"/>
</dbReference>
<evidence type="ECO:0000256" key="6">
    <source>
        <dbReference type="ARBA" id="ARBA00024062"/>
    </source>
</evidence>
<dbReference type="Pfam" id="PF02922">
    <property type="entry name" value="CBM_48"/>
    <property type="match status" value="1"/>
</dbReference>
<dbReference type="SUPFAM" id="SSF51445">
    <property type="entry name" value="(Trans)glycosidases"/>
    <property type="match status" value="2"/>
</dbReference>
<dbReference type="SMART" id="SM00642">
    <property type="entry name" value="Aamy"/>
    <property type="match status" value="1"/>
</dbReference>
<dbReference type="Proteomes" id="UP001244341">
    <property type="component" value="Chromosome 2b"/>
</dbReference>
<keyword evidence="2" id="KW-0732">Signal</keyword>